<evidence type="ECO:0000259" key="1">
    <source>
        <dbReference type="Pfam" id="PF01471"/>
    </source>
</evidence>
<dbReference type="Proteomes" id="UP000319040">
    <property type="component" value="Unassembled WGS sequence"/>
</dbReference>
<evidence type="ECO:0000259" key="2">
    <source>
        <dbReference type="Pfam" id="PF05257"/>
    </source>
</evidence>
<feature type="domain" description="Peptidase C51" evidence="2">
    <location>
        <begin position="40"/>
        <end position="119"/>
    </location>
</feature>
<dbReference type="SUPFAM" id="SSF54001">
    <property type="entry name" value="Cysteine proteinases"/>
    <property type="match status" value="1"/>
</dbReference>
<dbReference type="InterPro" id="IPR038765">
    <property type="entry name" value="Papain-like_cys_pep_sf"/>
</dbReference>
<dbReference type="SUPFAM" id="SSF47090">
    <property type="entry name" value="PGBD-like"/>
    <property type="match status" value="1"/>
</dbReference>
<keyword evidence="4" id="KW-1185">Reference proteome</keyword>
<dbReference type="OrthoDB" id="9813532at2"/>
<protein>
    <submittedName>
        <fullName evidence="3">TIGR02594 family protein</fullName>
    </submittedName>
</protein>
<reference evidence="3 4" key="1">
    <citation type="submission" date="2017-05" db="EMBL/GenBank/DDBJ databases">
        <authorList>
            <person name="Varghese N."/>
            <person name="Submissions S."/>
        </authorList>
    </citation>
    <scope>NUCLEOTIDE SEQUENCE [LARGE SCALE GENOMIC DNA]</scope>
    <source>
        <strain evidence="3 4">DSM 27040</strain>
    </source>
</reference>
<dbReference type="EMBL" id="FXTB01000008">
    <property type="protein sequence ID" value="SMO81268.1"/>
    <property type="molecule type" value="Genomic_DNA"/>
</dbReference>
<dbReference type="Gene3D" id="3.90.1720.10">
    <property type="entry name" value="endopeptidase domain like (from Nostoc punctiforme)"/>
    <property type="match status" value="1"/>
</dbReference>
<dbReference type="InterPro" id="IPR036366">
    <property type="entry name" value="PGBDSf"/>
</dbReference>
<organism evidence="3 4">
    <name type="scientific">Saccharicrinis carchari</name>
    <dbReference type="NCBI Taxonomy" id="1168039"/>
    <lineage>
        <taxon>Bacteria</taxon>
        <taxon>Pseudomonadati</taxon>
        <taxon>Bacteroidota</taxon>
        <taxon>Bacteroidia</taxon>
        <taxon>Marinilabiliales</taxon>
        <taxon>Marinilabiliaceae</taxon>
        <taxon>Saccharicrinis</taxon>
    </lineage>
</organism>
<dbReference type="RefSeq" id="WP_142534147.1">
    <property type="nucleotide sequence ID" value="NZ_FXTB01000008.1"/>
</dbReference>
<dbReference type="InterPro" id="IPR007921">
    <property type="entry name" value="CHAP_dom"/>
</dbReference>
<dbReference type="InterPro" id="IPR036365">
    <property type="entry name" value="PGBD-like_sf"/>
</dbReference>
<gene>
    <name evidence="3" type="ORF">SAMN06265379_10896</name>
</gene>
<dbReference type="InterPro" id="IPR002477">
    <property type="entry name" value="Peptidoglycan-bd-like"/>
</dbReference>
<evidence type="ECO:0000313" key="3">
    <source>
        <dbReference type="EMBL" id="SMO81268.1"/>
    </source>
</evidence>
<dbReference type="Gene3D" id="1.10.101.10">
    <property type="entry name" value="PGBD-like superfamily/PGBD"/>
    <property type="match status" value="1"/>
</dbReference>
<dbReference type="Pfam" id="PF01471">
    <property type="entry name" value="PG_binding_1"/>
    <property type="match status" value="1"/>
</dbReference>
<sequence length="219" mass="24425">MQNILQIAAGQIGVQELAGEADNPVIVKYAHESGFTQVNDDETAWCSIFVNWCCEQAGLQRSHKMNARSWLYVGKTINKPYAGDIVVLWRESPSSWKGHVGIFLGYTKDRNHIFVLGGNQKNSVSVQAYDASRVLAFKRLMASQGLEVPKPLLTLGSRGNEVMKLQVILIDLGYDCGAVDGIFGPRTKEHLSAFQTSENLKEKNGVYDEHTQKKFQSIY</sequence>
<accession>A0A521EBE1</accession>
<proteinExistence type="predicted"/>
<dbReference type="InterPro" id="IPR013423">
    <property type="entry name" value="CHP02594"/>
</dbReference>
<feature type="domain" description="Peptidoglycan binding-like" evidence="1">
    <location>
        <begin position="158"/>
        <end position="213"/>
    </location>
</feature>
<name>A0A521EBE1_SACCC</name>
<dbReference type="AlphaFoldDB" id="A0A521EBE1"/>
<dbReference type="Pfam" id="PF05257">
    <property type="entry name" value="CHAP"/>
    <property type="match status" value="1"/>
</dbReference>
<dbReference type="NCBIfam" id="TIGR02594">
    <property type="entry name" value="TIGR02594 family protein"/>
    <property type="match status" value="1"/>
</dbReference>
<evidence type="ECO:0000313" key="4">
    <source>
        <dbReference type="Proteomes" id="UP000319040"/>
    </source>
</evidence>